<keyword evidence="1" id="KW-1133">Transmembrane helix</keyword>
<reference evidence="2 3" key="1">
    <citation type="submission" date="2022-08" db="EMBL/GenBank/DDBJ databases">
        <title>Reclassification of Massilia species as members of the genera Telluria, Duganella, Pseudoduganella, Mokoshia gen. nov. and Zemynaea gen. nov. using orthogonal and non-orthogonal genome-based approaches.</title>
        <authorList>
            <person name="Bowman J.P."/>
        </authorList>
    </citation>
    <scope>NUCLEOTIDE SEQUENCE [LARGE SCALE GENOMIC DNA]</scope>
    <source>
        <strain evidence="2 3">JCM 31316</strain>
    </source>
</reference>
<feature type="transmembrane region" description="Helical" evidence="1">
    <location>
        <begin position="58"/>
        <end position="80"/>
    </location>
</feature>
<accession>A0ABT1ZQ63</accession>
<dbReference type="RefSeq" id="WP_258816615.1">
    <property type="nucleotide sequence ID" value="NZ_JANUGW010000006.1"/>
</dbReference>
<dbReference type="Proteomes" id="UP001204151">
    <property type="component" value="Unassembled WGS sequence"/>
</dbReference>
<feature type="transmembrane region" description="Helical" evidence="1">
    <location>
        <begin position="20"/>
        <end position="38"/>
    </location>
</feature>
<keyword evidence="3" id="KW-1185">Reference proteome</keyword>
<dbReference type="EMBL" id="JANUGW010000006">
    <property type="protein sequence ID" value="MCS0582044.1"/>
    <property type="molecule type" value="Genomic_DNA"/>
</dbReference>
<organism evidence="2 3">
    <name type="scientific">Massilia pinisoli</name>
    <dbReference type="NCBI Taxonomy" id="1772194"/>
    <lineage>
        <taxon>Bacteria</taxon>
        <taxon>Pseudomonadati</taxon>
        <taxon>Pseudomonadota</taxon>
        <taxon>Betaproteobacteria</taxon>
        <taxon>Burkholderiales</taxon>
        <taxon>Oxalobacteraceae</taxon>
        <taxon>Telluria group</taxon>
        <taxon>Massilia</taxon>
    </lineage>
</organism>
<name>A0ABT1ZQ63_9BURK</name>
<protein>
    <submittedName>
        <fullName evidence="2">DUF2523 domain-containing protein</fullName>
    </submittedName>
</protein>
<keyword evidence="1" id="KW-0472">Membrane</keyword>
<sequence>MGALLSSVVAFLVRTVLVKFLLFTVMYLIVSSVCGYLVSKLPGPSDLNSALASWSPAMWYFADLTMWTQFFPGVISAYILRFAIRRIPFFG</sequence>
<proteinExistence type="predicted"/>
<gene>
    <name evidence="2" type="ORF">NX784_10620</name>
</gene>
<evidence type="ECO:0000313" key="3">
    <source>
        <dbReference type="Proteomes" id="UP001204151"/>
    </source>
</evidence>
<evidence type="ECO:0000256" key="1">
    <source>
        <dbReference type="SAM" id="Phobius"/>
    </source>
</evidence>
<keyword evidence="1" id="KW-0812">Transmembrane</keyword>
<evidence type="ECO:0000313" key="2">
    <source>
        <dbReference type="EMBL" id="MCS0582044.1"/>
    </source>
</evidence>
<comment type="caution">
    <text evidence="2">The sequence shown here is derived from an EMBL/GenBank/DDBJ whole genome shotgun (WGS) entry which is preliminary data.</text>
</comment>